<accession>A0A5C5G6G1</accession>
<dbReference type="GO" id="GO:0032446">
    <property type="term" value="P:protein modification by small protein conjugation"/>
    <property type="evidence" value="ECO:0007669"/>
    <property type="project" value="TreeGrafter"/>
</dbReference>
<dbReference type="GO" id="GO:0005829">
    <property type="term" value="C:cytosol"/>
    <property type="evidence" value="ECO:0007669"/>
    <property type="project" value="TreeGrafter"/>
</dbReference>
<comment type="caution">
    <text evidence="8">The sequence shown here is derived from an EMBL/GenBank/DDBJ whole genome shotgun (WGS) entry which is preliminary data.</text>
</comment>
<dbReference type="EMBL" id="SOZI01000001">
    <property type="protein sequence ID" value="TNY24630.1"/>
    <property type="molecule type" value="Genomic_DNA"/>
</dbReference>
<dbReference type="GO" id="GO:0000422">
    <property type="term" value="P:autophagy of mitochondrion"/>
    <property type="evidence" value="ECO:0007669"/>
    <property type="project" value="TreeGrafter"/>
</dbReference>
<dbReference type="Gene3D" id="3.30.1460.50">
    <property type="match status" value="1"/>
</dbReference>
<comment type="similarity">
    <text evidence="1">Belongs to the ATG10 family.</text>
</comment>
<keyword evidence="5" id="KW-0813">Transport</keyword>
<proteinExistence type="inferred from homology"/>
<dbReference type="GO" id="GO:0000045">
    <property type="term" value="P:autophagosome assembly"/>
    <property type="evidence" value="ECO:0007669"/>
    <property type="project" value="TreeGrafter"/>
</dbReference>
<keyword evidence="4" id="KW-0833">Ubl conjugation pathway</keyword>
<gene>
    <name evidence="8" type="ORF">DMC30DRAFT_443126</name>
</gene>
<dbReference type="InterPro" id="IPR007135">
    <property type="entry name" value="Atg3/Atg10"/>
</dbReference>
<keyword evidence="5" id="KW-0653">Protein transport</keyword>
<sequence length="192" mass="20370">MPRRTWTPGIGYLKRTPLHRRYVPAHSSPSAPDDPLVDEEHVALSAAADDDAAAATVEPALASARHAPCTVLLSICYSPTFSVPVLWFEAHASSGAPLSLDEVLHSTLFHASAALVGASAGGEGGTAPFLSQADHPATGRPSWFLHPCETEGMVREVLKAGGKGKDGGPERWEDEWLASWLMVVGSVVDLRE</sequence>
<evidence type="ECO:0000256" key="7">
    <source>
        <dbReference type="ARBA" id="ARBA00029833"/>
    </source>
</evidence>
<organism evidence="8 9">
    <name type="scientific">Rhodotorula diobovata</name>
    <dbReference type="NCBI Taxonomy" id="5288"/>
    <lineage>
        <taxon>Eukaryota</taxon>
        <taxon>Fungi</taxon>
        <taxon>Dikarya</taxon>
        <taxon>Basidiomycota</taxon>
        <taxon>Pucciniomycotina</taxon>
        <taxon>Microbotryomycetes</taxon>
        <taxon>Sporidiobolales</taxon>
        <taxon>Sporidiobolaceae</taxon>
        <taxon>Rhodotorula</taxon>
    </lineage>
</organism>
<evidence type="ECO:0000256" key="3">
    <source>
        <dbReference type="ARBA" id="ARBA00022679"/>
    </source>
</evidence>
<protein>
    <recommendedName>
        <fullName evidence="2">Ubiquitin-like-conjugating enzyme ATG10</fullName>
    </recommendedName>
    <alternativeName>
        <fullName evidence="7">Autophagy-related protein 10</fullName>
    </alternativeName>
</protein>
<dbReference type="OrthoDB" id="4089664at2759"/>
<keyword evidence="6" id="KW-0072">Autophagy</keyword>
<reference evidence="8 9" key="1">
    <citation type="submission" date="2019-03" db="EMBL/GenBank/DDBJ databases">
        <title>Rhodosporidium diobovatum UCD-FST 08-225 genome sequencing, assembly, and annotation.</title>
        <authorList>
            <person name="Fakankun I.U."/>
            <person name="Fristensky B."/>
            <person name="Levin D.B."/>
        </authorList>
    </citation>
    <scope>NUCLEOTIDE SEQUENCE [LARGE SCALE GENOMIC DNA]</scope>
    <source>
        <strain evidence="8 9">UCD-FST 08-225</strain>
    </source>
</reference>
<evidence type="ECO:0000256" key="5">
    <source>
        <dbReference type="ARBA" id="ARBA00022927"/>
    </source>
</evidence>
<dbReference type="GO" id="GO:0061651">
    <property type="term" value="F:Atg12 conjugating enzyme activity"/>
    <property type="evidence" value="ECO:0007669"/>
    <property type="project" value="TreeGrafter"/>
</dbReference>
<dbReference type="GO" id="GO:0015031">
    <property type="term" value="P:protein transport"/>
    <property type="evidence" value="ECO:0007669"/>
    <property type="project" value="UniProtKB-KW"/>
</dbReference>
<name>A0A5C5G6G1_9BASI</name>
<keyword evidence="3" id="KW-0808">Transferase</keyword>
<dbReference type="AlphaFoldDB" id="A0A5C5G6G1"/>
<evidence type="ECO:0000313" key="9">
    <source>
        <dbReference type="Proteomes" id="UP000311382"/>
    </source>
</evidence>
<evidence type="ECO:0000256" key="2">
    <source>
        <dbReference type="ARBA" id="ARBA00021099"/>
    </source>
</evidence>
<dbReference type="Proteomes" id="UP000311382">
    <property type="component" value="Unassembled WGS sequence"/>
</dbReference>
<keyword evidence="9" id="KW-1185">Reference proteome</keyword>
<evidence type="ECO:0000256" key="1">
    <source>
        <dbReference type="ARBA" id="ARBA00005696"/>
    </source>
</evidence>
<evidence type="ECO:0000256" key="4">
    <source>
        <dbReference type="ARBA" id="ARBA00022786"/>
    </source>
</evidence>
<dbReference type="PANTHER" id="PTHR14957:SF1">
    <property type="entry name" value="UBIQUITIN-LIKE-CONJUGATING ENZYME ATG10"/>
    <property type="match status" value="1"/>
</dbReference>
<evidence type="ECO:0000313" key="8">
    <source>
        <dbReference type="EMBL" id="TNY24630.1"/>
    </source>
</evidence>
<dbReference type="Pfam" id="PF03987">
    <property type="entry name" value="Autophagy_act_C"/>
    <property type="match status" value="1"/>
</dbReference>
<dbReference type="STRING" id="5288.A0A5C5G6G1"/>
<dbReference type="PANTHER" id="PTHR14957">
    <property type="entry name" value="UBIQUITIN-LIKE-CONJUGATING ENZYME ATG10"/>
    <property type="match status" value="1"/>
</dbReference>
<evidence type="ECO:0000256" key="6">
    <source>
        <dbReference type="ARBA" id="ARBA00023006"/>
    </source>
</evidence>